<dbReference type="CDD" id="cd00397">
    <property type="entry name" value="DNA_BRE_C"/>
    <property type="match status" value="1"/>
</dbReference>
<organism evidence="6 7">
    <name type="scientific">Marinobacterium aestuariivivens</name>
    <dbReference type="NCBI Taxonomy" id="1698799"/>
    <lineage>
        <taxon>Bacteria</taxon>
        <taxon>Pseudomonadati</taxon>
        <taxon>Pseudomonadota</taxon>
        <taxon>Gammaproteobacteria</taxon>
        <taxon>Oceanospirillales</taxon>
        <taxon>Oceanospirillaceae</taxon>
        <taxon>Marinobacterium</taxon>
    </lineage>
</organism>
<gene>
    <name evidence="6" type="ORF">ACFQDL_31200</name>
</gene>
<dbReference type="InterPro" id="IPR011010">
    <property type="entry name" value="DNA_brk_join_enz"/>
</dbReference>
<dbReference type="InterPro" id="IPR013762">
    <property type="entry name" value="Integrase-like_cat_sf"/>
</dbReference>
<evidence type="ECO:0000256" key="1">
    <source>
        <dbReference type="ARBA" id="ARBA00008857"/>
    </source>
</evidence>
<dbReference type="SUPFAM" id="SSF56349">
    <property type="entry name" value="DNA breaking-rejoining enzymes"/>
    <property type="match status" value="1"/>
</dbReference>
<dbReference type="EMBL" id="JBHSWE010000002">
    <property type="protein sequence ID" value="MFC6674067.1"/>
    <property type="molecule type" value="Genomic_DNA"/>
</dbReference>
<evidence type="ECO:0000256" key="3">
    <source>
        <dbReference type="ARBA" id="ARBA00023125"/>
    </source>
</evidence>
<keyword evidence="7" id="KW-1185">Reference proteome</keyword>
<dbReference type="PANTHER" id="PTHR30349">
    <property type="entry name" value="PHAGE INTEGRASE-RELATED"/>
    <property type="match status" value="1"/>
</dbReference>
<proteinExistence type="inferred from homology"/>
<evidence type="ECO:0000256" key="2">
    <source>
        <dbReference type="ARBA" id="ARBA00022908"/>
    </source>
</evidence>
<comment type="caution">
    <text evidence="6">The sequence shown here is derived from an EMBL/GenBank/DDBJ whole genome shotgun (WGS) entry which is preliminary data.</text>
</comment>
<dbReference type="PROSITE" id="PS51898">
    <property type="entry name" value="TYR_RECOMBINASE"/>
    <property type="match status" value="1"/>
</dbReference>
<reference evidence="7" key="1">
    <citation type="journal article" date="2019" name="Int. J. Syst. Evol. Microbiol.">
        <title>The Global Catalogue of Microorganisms (GCM) 10K type strain sequencing project: providing services to taxonomists for standard genome sequencing and annotation.</title>
        <authorList>
            <consortium name="The Broad Institute Genomics Platform"/>
            <consortium name="The Broad Institute Genome Sequencing Center for Infectious Disease"/>
            <person name="Wu L."/>
            <person name="Ma J."/>
        </authorList>
    </citation>
    <scope>NUCLEOTIDE SEQUENCE [LARGE SCALE GENOMIC DNA]</scope>
    <source>
        <strain evidence="7">NBRC 111756</strain>
    </source>
</reference>
<feature type="domain" description="Tyr recombinase" evidence="5">
    <location>
        <begin position="15"/>
        <end position="203"/>
    </location>
</feature>
<evidence type="ECO:0000259" key="5">
    <source>
        <dbReference type="PROSITE" id="PS51898"/>
    </source>
</evidence>
<dbReference type="PANTHER" id="PTHR30349:SF41">
    <property type="entry name" value="INTEGRASE_RECOMBINASE PROTEIN MJ0367-RELATED"/>
    <property type="match status" value="1"/>
</dbReference>
<dbReference type="Gene3D" id="1.10.443.10">
    <property type="entry name" value="Intergrase catalytic core"/>
    <property type="match status" value="1"/>
</dbReference>
<keyword evidence="4" id="KW-0233">DNA recombination</keyword>
<dbReference type="InterPro" id="IPR002104">
    <property type="entry name" value="Integrase_catalytic"/>
</dbReference>
<evidence type="ECO:0000256" key="4">
    <source>
        <dbReference type="ARBA" id="ARBA00023172"/>
    </source>
</evidence>
<dbReference type="InterPro" id="IPR050090">
    <property type="entry name" value="Tyrosine_recombinase_XerCD"/>
</dbReference>
<keyword evidence="2" id="KW-0229">DNA integration</keyword>
<keyword evidence="3" id="KW-0238">DNA-binding</keyword>
<evidence type="ECO:0000313" key="7">
    <source>
        <dbReference type="Proteomes" id="UP001596422"/>
    </source>
</evidence>
<dbReference type="Pfam" id="PF00589">
    <property type="entry name" value="Phage_integrase"/>
    <property type="match status" value="1"/>
</dbReference>
<dbReference type="RefSeq" id="WP_379913686.1">
    <property type="nucleotide sequence ID" value="NZ_JBHSWE010000002.1"/>
</dbReference>
<dbReference type="Proteomes" id="UP001596422">
    <property type="component" value="Unassembled WGS sequence"/>
</dbReference>
<name>A0ABW2AA42_9GAMM</name>
<sequence>MREIAPEMRLYSPDGDRLYLTAAERKAFIAAAGAESPEDRLFCYVLHDTGCRPSEALALTADRVRVETASITFRSLKKRSTDKQGRAKQPQYRNVPVPERLIDQLDLVFDVRRVQGTAAGSARLWSMSRPTAYRLIKRVMDRAGIEGKQATGKGLRHGYGVAMVTAARPLPIHVLAKAMGHSSTKTTEIYLQVIGQEERELFAGAWGE</sequence>
<evidence type="ECO:0000313" key="6">
    <source>
        <dbReference type="EMBL" id="MFC6674067.1"/>
    </source>
</evidence>
<protein>
    <submittedName>
        <fullName evidence="6">Tyrosine-type recombinase/integrase</fullName>
    </submittedName>
</protein>
<comment type="similarity">
    <text evidence="1">Belongs to the 'phage' integrase family.</text>
</comment>
<accession>A0ABW2AA42</accession>